<dbReference type="EMBL" id="QDKJ01000019">
    <property type="protein sequence ID" value="PWC09685.1"/>
    <property type="molecule type" value="Genomic_DNA"/>
</dbReference>
<gene>
    <name evidence="6" type="ORF">B4923_19000</name>
</gene>
<accession>A0A2U1TJV2</accession>
<dbReference type="InterPro" id="IPR006473">
    <property type="entry name" value="Peptidase_C58_Yopt"/>
</dbReference>
<keyword evidence="3" id="KW-0788">Thiol protease</keyword>
<keyword evidence="2" id="KW-0378">Hydrolase</keyword>
<feature type="region of interest" description="Disordered" evidence="4">
    <location>
        <begin position="1"/>
        <end position="24"/>
    </location>
</feature>
<reference evidence="6 7" key="1">
    <citation type="submission" date="2018-04" db="EMBL/GenBank/DDBJ databases">
        <title>Brenneria corticis sp.nov.</title>
        <authorList>
            <person name="Li Y."/>
        </authorList>
    </citation>
    <scope>NUCLEOTIDE SEQUENCE [LARGE SCALE GENOMIC DNA]</scope>
    <source>
        <strain evidence="6 7">LMG 27715</strain>
    </source>
</reference>
<organism evidence="6 7">
    <name type="scientific">Brenneria roseae subsp. americana</name>
    <dbReference type="NCBI Taxonomy" id="1508507"/>
    <lineage>
        <taxon>Bacteria</taxon>
        <taxon>Pseudomonadati</taxon>
        <taxon>Pseudomonadota</taxon>
        <taxon>Gammaproteobacteria</taxon>
        <taxon>Enterobacterales</taxon>
        <taxon>Pectobacteriaceae</taxon>
        <taxon>Brenneria</taxon>
    </lineage>
</organism>
<dbReference type="Pfam" id="PF03543">
    <property type="entry name" value="Peptidase_C58"/>
    <property type="match status" value="1"/>
</dbReference>
<feature type="domain" description="Peptidase C58 YopT-type" evidence="5">
    <location>
        <begin position="126"/>
        <end position="334"/>
    </location>
</feature>
<evidence type="ECO:0000256" key="1">
    <source>
        <dbReference type="ARBA" id="ARBA00022670"/>
    </source>
</evidence>
<dbReference type="Proteomes" id="UP000245138">
    <property type="component" value="Unassembled WGS sequence"/>
</dbReference>
<name>A0A2U1TJV2_9GAMM</name>
<dbReference type="SUPFAM" id="SSF54001">
    <property type="entry name" value="Cysteine proteinases"/>
    <property type="match status" value="1"/>
</dbReference>
<evidence type="ECO:0000256" key="2">
    <source>
        <dbReference type="ARBA" id="ARBA00022801"/>
    </source>
</evidence>
<dbReference type="GO" id="GO:0006508">
    <property type="term" value="P:proteolysis"/>
    <property type="evidence" value="ECO:0007669"/>
    <property type="project" value="UniProtKB-KW"/>
</dbReference>
<evidence type="ECO:0000259" key="5">
    <source>
        <dbReference type="Pfam" id="PF03543"/>
    </source>
</evidence>
<proteinExistence type="predicted"/>
<comment type="caution">
    <text evidence="6">The sequence shown here is derived from an EMBL/GenBank/DDBJ whole genome shotgun (WGS) entry which is preliminary data.</text>
</comment>
<evidence type="ECO:0000256" key="4">
    <source>
        <dbReference type="SAM" id="MobiDB-lite"/>
    </source>
</evidence>
<keyword evidence="1" id="KW-0645">Protease</keyword>
<keyword evidence="7" id="KW-1185">Reference proteome</keyword>
<sequence length="337" mass="37395">MRIHQTVLPEMTTSLPPAGNAMPEPPRWRVMQEQAAFTPLSQKEGHASFSLRGLLNTLPSMPVSILPPSMSHLFSSRKDADMDALGKKPRVYESNLAISCNENAGQTTLMEQSDYLQTLKTQLPDMKKKVQSVEDGACLGLSTLWLLGRHSGLDDKTVIGNLLGYDADKDEVISAARAKIGFDKIHVVQEKFQNSARIDGQFKDRRFDGAAPVVKRYDLMQRIANLAKMSVIPVRGETPFVLLNRREGFGDGLVSDVLRAGREQLLAVHSDGHAMAIYSNGHDQYAFYDPNNGMFSFQNKENLASFMNRIGKMLNVASNTLGNGDPDQLMIMEMKVH</sequence>
<protein>
    <recommendedName>
        <fullName evidence="5">Peptidase C58 YopT-type domain-containing protein</fullName>
    </recommendedName>
</protein>
<dbReference type="GO" id="GO:0004197">
    <property type="term" value="F:cysteine-type endopeptidase activity"/>
    <property type="evidence" value="ECO:0007669"/>
    <property type="project" value="InterPro"/>
</dbReference>
<evidence type="ECO:0000256" key="3">
    <source>
        <dbReference type="ARBA" id="ARBA00022807"/>
    </source>
</evidence>
<dbReference type="Gene3D" id="3.90.70.20">
    <property type="match status" value="1"/>
</dbReference>
<dbReference type="OrthoDB" id="6433906at2"/>
<evidence type="ECO:0000313" key="7">
    <source>
        <dbReference type="Proteomes" id="UP000245138"/>
    </source>
</evidence>
<evidence type="ECO:0000313" key="6">
    <source>
        <dbReference type="EMBL" id="PWC09685.1"/>
    </source>
</evidence>
<dbReference type="AlphaFoldDB" id="A0A2U1TJV2"/>
<dbReference type="InterPro" id="IPR038765">
    <property type="entry name" value="Papain-like_cys_pep_sf"/>
</dbReference>